<accession>A0A1T0B767</accession>
<sequence>MTKDEFFAKHQLEGSLAILDLDANDDQSEFCYNALLYYREYPLDECIALFSEEKMSEKEFVEWMLDELNWIIQRAKNAKRFIKKRQKTMQEDTM</sequence>
<dbReference type="EMBL" id="MUYB01000012">
    <property type="protein sequence ID" value="OOS05866.1"/>
    <property type="molecule type" value="Genomic_DNA"/>
</dbReference>
<dbReference type="STRING" id="123822.B0188_03570"/>
<gene>
    <name evidence="1" type="ORF">B0188_03570</name>
</gene>
<comment type="caution">
    <text evidence="1">The sequence shown here is derived from an EMBL/GenBank/DDBJ whole genome shotgun (WGS) entry which is preliminary data.</text>
</comment>
<dbReference type="AlphaFoldDB" id="A0A1T0B767"/>
<protein>
    <submittedName>
        <fullName evidence="1">Uncharacterized protein</fullName>
    </submittedName>
</protein>
<evidence type="ECO:0000313" key="1">
    <source>
        <dbReference type="EMBL" id="OOS05866.1"/>
    </source>
</evidence>
<dbReference type="OrthoDB" id="5690176at2"/>
<dbReference type="Proteomes" id="UP000190023">
    <property type="component" value="Unassembled WGS sequence"/>
</dbReference>
<organism evidence="1 2">
    <name type="scientific">[Haemophilus] felis</name>
    <dbReference type="NCBI Taxonomy" id="123822"/>
    <lineage>
        <taxon>Bacteria</taxon>
        <taxon>Pseudomonadati</taxon>
        <taxon>Pseudomonadota</taxon>
        <taxon>Gammaproteobacteria</taxon>
        <taxon>Pasteurellales</taxon>
        <taxon>Pasteurellaceae</taxon>
    </lineage>
</organism>
<name>A0A1T0B767_9PAST</name>
<evidence type="ECO:0000313" key="2">
    <source>
        <dbReference type="Proteomes" id="UP000190023"/>
    </source>
</evidence>
<reference evidence="1 2" key="1">
    <citation type="submission" date="2017-02" db="EMBL/GenBank/DDBJ databases">
        <title>Draft genome sequence of Haemophilus felis CCUG 31170 type strain.</title>
        <authorList>
            <person name="Engstrom-Jakobsson H."/>
            <person name="Salva-Serra F."/>
            <person name="Thorell K."/>
            <person name="Gonzales-Siles L."/>
            <person name="Karlsson R."/>
            <person name="Boulund F."/>
            <person name="Engstrand L."/>
            <person name="Kristiansson E."/>
            <person name="Moore E."/>
        </authorList>
    </citation>
    <scope>NUCLEOTIDE SEQUENCE [LARGE SCALE GENOMIC DNA]</scope>
    <source>
        <strain evidence="1 2">CCUG 31170</strain>
    </source>
</reference>
<proteinExistence type="predicted"/>
<keyword evidence="2" id="KW-1185">Reference proteome</keyword>